<evidence type="ECO:0000313" key="4">
    <source>
        <dbReference type="Proteomes" id="UP000268823"/>
    </source>
</evidence>
<sequence length="510" mass="55961">MLMRSQQLDHKPFMKREAKRKRSSGHEAIVAFQHMLLWSSIYVLASEVYMLALGAITSELLASSVLLLTSSAVAMIHIICHMTVSIISGRPQTSHVNDRLIISQWLAKLSLRVGVTLWMVACGLNIVFTIARQPHCVPKDGATRSSLIHAGKLCVVQRTGVGASLLAMRLTNVRLAAGALFALLQKTSEPFRANLFGIMKDFDSLPHLLSYAPSTDRAMFSEMSFKCRSSSSLSSSDSILTPNRSTTHLLPSCPEQAVIGLGIYSCKNSRPSFLTPRPSLCSIRTHTTVRSRSSPLPPLPPYFPDACRRNTTVPKTAVPPQRPPRPYSYSALQGKTVRMVPPSPALLSPNPVALKRSEESLSSMYSRSISGESRRASATRPALLRENGRAYSSSSTMTVVKSPLGAMCVAGDFIEVISTARRPKKDASSRDGRAEDDGGDSDIDDAATLQARLPLAKSHALLRQRDSYYERPREKDEDGTERRLTFTPLSVKKTRDSAAMFSTRHVESAF</sequence>
<protein>
    <submittedName>
        <fullName evidence="3">Uncharacterized protein</fullName>
    </submittedName>
</protein>
<dbReference type="OrthoDB" id="3944567at2759"/>
<dbReference type="AlphaFoldDB" id="A0A3M7F886"/>
<evidence type="ECO:0000256" key="2">
    <source>
        <dbReference type="SAM" id="Phobius"/>
    </source>
</evidence>
<keyword evidence="2" id="KW-1133">Transmembrane helix</keyword>
<evidence type="ECO:0000256" key="1">
    <source>
        <dbReference type="SAM" id="MobiDB-lite"/>
    </source>
</evidence>
<feature type="region of interest" description="Disordered" evidence="1">
    <location>
        <begin position="464"/>
        <end position="484"/>
    </location>
</feature>
<keyword evidence="2" id="KW-0812">Transmembrane</keyword>
<dbReference type="VEuPathDB" id="FungiDB:BTJ68_09377"/>
<gene>
    <name evidence="3" type="ORF">D0861_06777</name>
</gene>
<feature type="transmembrane region" description="Helical" evidence="2">
    <location>
        <begin position="61"/>
        <end position="88"/>
    </location>
</feature>
<comment type="caution">
    <text evidence="3">The sequence shown here is derived from an EMBL/GenBank/DDBJ whole genome shotgun (WGS) entry which is preliminary data.</text>
</comment>
<name>A0A3M7F886_HORWE</name>
<feature type="transmembrane region" description="Helical" evidence="2">
    <location>
        <begin position="109"/>
        <end position="131"/>
    </location>
</feature>
<evidence type="ECO:0000313" key="3">
    <source>
        <dbReference type="EMBL" id="RMY84806.1"/>
    </source>
</evidence>
<organism evidence="3 4">
    <name type="scientific">Hortaea werneckii</name>
    <name type="common">Black yeast</name>
    <name type="synonym">Cladosporium werneckii</name>
    <dbReference type="NCBI Taxonomy" id="91943"/>
    <lineage>
        <taxon>Eukaryota</taxon>
        <taxon>Fungi</taxon>
        <taxon>Dikarya</taxon>
        <taxon>Ascomycota</taxon>
        <taxon>Pezizomycotina</taxon>
        <taxon>Dothideomycetes</taxon>
        <taxon>Dothideomycetidae</taxon>
        <taxon>Mycosphaerellales</taxon>
        <taxon>Teratosphaeriaceae</taxon>
        <taxon>Hortaea</taxon>
    </lineage>
</organism>
<proteinExistence type="predicted"/>
<keyword evidence="2" id="KW-0472">Membrane</keyword>
<feature type="region of interest" description="Disordered" evidence="1">
    <location>
        <begin position="421"/>
        <end position="444"/>
    </location>
</feature>
<accession>A0A3M7F886</accession>
<feature type="compositionally biased region" description="Basic and acidic residues" evidence="1">
    <location>
        <begin position="425"/>
        <end position="436"/>
    </location>
</feature>
<reference evidence="3 4" key="1">
    <citation type="journal article" date="2018" name="BMC Genomics">
        <title>Genomic evidence for intraspecific hybridization in a clonal and extremely halotolerant yeast.</title>
        <authorList>
            <person name="Gostincar C."/>
            <person name="Stajich J.E."/>
            <person name="Zupancic J."/>
            <person name="Zalar P."/>
            <person name="Gunde-Cimerman N."/>
        </authorList>
    </citation>
    <scope>NUCLEOTIDE SEQUENCE [LARGE SCALE GENOMIC DNA]</scope>
    <source>
        <strain evidence="3 4">EXF-2788</strain>
    </source>
</reference>
<dbReference type="EMBL" id="QWIR01000144">
    <property type="protein sequence ID" value="RMY84806.1"/>
    <property type="molecule type" value="Genomic_DNA"/>
</dbReference>
<dbReference type="Proteomes" id="UP000268823">
    <property type="component" value="Unassembled WGS sequence"/>
</dbReference>